<dbReference type="InterPro" id="IPR011009">
    <property type="entry name" value="Kinase-like_dom_sf"/>
</dbReference>
<dbReference type="PANTHER" id="PTHR24343">
    <property type="entry name" value="SERINE/THREONINE KINASE"/>
    <property type="match status" value="1"/>
</dbReference>
<evidence type="ECO:0000256" key="4">
    <source>
        <dbReference type="ARBA" id="ARBA00022741"/>
    </source>
</evidence>
<feature type="domain" description="Protein kinase" evidence="12">
    <location>
        <begin position="38"/>
        <end position="356"/>
    </location>
</feature>
<dbReference type="GO" id="GO:0005829">
    <property type="term" value="C:cytosol"/>
    <property type="evidence" value="ECO:0007669"/>
    <property type="project" value="TreeGrafter"/>
</dbReference>
<feature type="compositionally biased region" description="Basic residues" evidence="11">
    <location>
        <begin position="1"/>
        <end position="13"/>
    </location>
</feature>
<dbReference type="GeneID" id="30149697"/>
<dbReference type="PANTHER" id="PTHR24343:SF137">
    <property type="entry name" value="SERINE_THREONINE-PROTEIN KINASE HRK1"/>
    <property type="match status" value="1"/>
</dbReference>
<feature type="binding site" evidence="9">
    <location>
        <position position="67"/>
    </location>
    <ligand>
        <name>ATP</name>
        <dbReference type="ChEBI" id="CHEBI:30616"/>
    </ligand>
</feature>
<evidence type="ECO:0000313" key="13">
    <source>
        <dbReference type="EMBL" id="ODQ79052.1"/>
    </source>
</evidence>
<dbReference type="PROSITE" id="PS00108">
    <property type="entry name" value="PROTEIN_KINASE_ST"/>
    <property type="match status" value="1"/>
</dbReference>
<keyword evidence="5" id="KW-0418">Kinase</keyword>
<dbReference type="EC" id="2.7.11.1" evidence="1"/>
<comment type="catalytic activity">
    <reaction evidence="8">
        <text>L-seryl-[protein] + ATP = O-phospho-L-seryl-[protein] + ADP + H(+)</text>
        <dbReference type="Rhea" id="RHEA:17989"/>
        <dbReference type="Rhea" id="RHEA-COMP:9863"/>
        <dbReference type="Rhea" id="RHEA-COMP:11604"/>
        <dbReference type="ChEBI" id="CHEBI:15378"/>
        <dbReference type="ChEBI" id="CHEBI:29999"/>
        <dbReference type="ChEBI" id="CHEBI:30616"/>
        <dbReference type="ChEBI" id="CHEBI:83421"/>
        <dbReference type="ChEBI" id="CHEBI:456216"/>
        <dbReference type="EC" id="2.7.11.1"/>
    </reaction>
</comment>
<dbReference type="Pfam" id="PF00069">
    <property type="entry name" value="Pkinase"/>
    <property type="match status" value="1"/>
</dbReference>
<comment type="similarity">
    <text evidence="10">Belongs to the protein kinase superfamily.</text>
</comment>
<dbReference type="AlphaFoldDB" id="A0A1E3QPQ0"/>
<keyword evidence="3" id="KW-0808">Transferase</keyword>
<gene>
    <name evidence="13" type="ORF">BABINDRAFT_37979</name>
</gene>
<evidence type="ECO:0000256" key="9">
    <source>
        <dbReference type="PROSITE-ProRule" id="PRU10141"/>
    </source>
</evidence>
<keyword evidence="2 10" id="KW-0723">Serine/threonine-protein kinase</keyword>
<dbReference type="GO" id="GO:0030447">
    <property type="term" value="P:filamentous growth"/>
    <property type="evidence" value="ECO:0007669"/>
    <property type="project" value="UniProtKB-ARBA"/>
</dbReference>
<evidence type="ECO:0000256" key="3">
    <source>
        <dbReference type="ARBA" id="ARBA00022679"/>
    </source>
</evidence>
<dbReference type="InterPro" id="IPR017441">
    <property type="entry name" value="Protein_kinase_ATP_BS"/>
</dbReference>
<evidence type="ECO:0000256" key="2">
    <source>
        <dbReference type="ARBA" id="ARBA00022527"/>
    </source>
</evidence>
<dbReference type="Proteomes" id="UP000094336">
    <property type="component" value="Unassembled WGS sequence"/>
</dbReference>
<evidence type="ECO:0000256" key="10">
    <source>
        <dbReference type="RuleBase" id="RU000304"/>
    </source>
</evidence>
<evidence type="ECO:0000256" key="7">
    <source>
        <dbReference type="ARBA" id="ARBA00047899"/>
    </source>
</evidence>
<dbReference type="SUPFAM" id="SSF56112">
    <property type="entry name" value="Protein kinase-like (PK-like)"/>
    <property type="match status" value="1"/>
</dbReference>
<keyword evidence="4 9" id="KW-0547">Nucleotide-binding</keyword>
<dbReference type="PROSITE" id="PS00107">
    <property type="entry name" value="PROTEIN_KINASE_ATP"/>
    <property type="match status" value="1"/>
</dbReference>
<evidence type="ECO:0000256" key="11">
    <source>
        <dbReference type="SAM" id="MobiDB-lite"/>
    </source>
</evidence>
<organism evidence="13 14">
    <name type="scientific">Babjeviella inositovora NRRL Y-12698</name>
    <dbReference type="NCBI Taxonomy" id="984486"/>
    <lineage>
        <taxon>Eukaryota</taxon>
        <taxon>Fungi</taxon>
        <taxon>Dikarya</taxon>
        <taxon>Ascomycota</taxon>
        <taxon>Saccharomycotina</taxon>
        <taxon>Pichiomycetes</taxon>
        <taxon>Serinales incertae sedis</taxon>
        <taxon>Babjeviella</taxon>
    </lineage>
</organism>
<reference evidence="14" key="1">
    <citation type="submission" date="2016-05" db="EMBL/GenBank/DDBJ databases">
        <title>Comparative genomics of biotechnologically important yeasts.</title>
        <authorList>
            <consortium name="DOE Joint Genome Institute"/>
            <person name="Riley R."/>
            <person name="Haridas S."/>
            <person name="Wolfe K.H."/>
            <person name="Lopes M.R."/>
            <person name="Hittinger C.T."/>
            <person name="Goker M."/>
            <person name="Salamov A."/>
            <person name="Wisecaver J."/>
            <person name="Long T.M."/>
            <person name="Aerts A.L."/>
            <person name="Barry K."/>
            <person name="Choi C."/>
            <person name="Clum A."/>
            <person name="Coughlan A.Y."/>
            <person name="Deshpande S."/>
            <person name="Douglass A.P."/>
            <person name="Hanson S.J."/>
            <person name="Klenk H.-P."/>
            <person name="Labutti K."/>
            <person name="Lapidus A."/>
            <person name="Lindquist E."/>
            <person name="Lipzen A."/>
            <person name="Meier-Kolthoff J.P."/>
            <person name="Ohm R.A."/>
            <person name="Otillar R.P."/>
            <person name="Pangilinan J."/>
            <person name="Peng Y."/>
            <person name="Rokas A."/>
            <person name="Rosa C.A."/>
            <person name="Scheuner C."/>
            <person name="Sibirny A.A."/>
            <person name="Slot J.C."/>
            <person name="Stielow J.B."/>
            <person name="Sun H."/>
            <person name="Kurtzman C.P."/>
            <person name="Blackwell M."/>
            <person name="Grigoriev I.V."/>
            <person name="Jeffries T.W."/>
        </authorList>
    </citation>
    <scope>NUCLEOTIDE SEQUENCE [LARGE SCALE GENOMIC DNA]</scope>
    <source>
        <strain evidence="14">NRRL Y-12698</strain>
    </source>
</reference>
<name>A0A1E3QPQ0_9ASCO</name>
<dbReference type="RefSeq" id="XP_018984380.1">
    <property type="nucleotide sequence ID" value="XM_019131844.1"/>
</dbReference>
<comment type="catalytic activity">
    <reaction evidence="7">
        <text>L-threonyl-[protein] + ATP = O-phospho-L-threonyl-[protein] + ADP + H(+)</text>
        <dbReference type="Rhea" id="RHEA:46608"/>
        <dbReference type="Rhea" id="RHEA-COMP:11060"/>
        <dbReference type="Rhea" id="RHEA-COMP:11605"/>
        <dbReference type="ChEBI" id="CHEBI:15378"/>
        <dbReference type="ChEBI" id="CHEBI:30013"/>
        <dbReference type="ChEBI" id="CHEBI:30616"/>
        <dbReference type="ChEBI" id="CHEBI:61977"/>
        <dbReference type="ChEBI" id="CHEBI:456216"/>
        <dbReference type="EC" id="2.7.11.1"/>
    </reaction>
</comment>
<dbReference type="EMBL" id="KV454433">
    <property type="protein sequence ID" value="ODQ79052.1"/>
    <property type="molecule type" value="Genomic_DNA"/>
</dbReference>
<evidence type="ECO:0000259" key="12">
    <source>
        <dbReference type="PROSITE" id="PS50011"/>
    </source>
</evidence>
<protein>
    <recommendedName>
        <fullName evidence="1">non-specific serine/threonine protein kinase</fullName>
        <ecNumber evidence="1">2.7.11.1</ecNumber>
    </recommendedName>
</protein>
<feature type="region of interest" description="Disordered" evidence="11">
    <location>
        <begin position="1"/>
        <end position="25"/>
    </location>
</feature>
<evidence type="ECO:0000256" key="5">
    <source>
        <dbReference type="ARBA" id="ARBA00022777"/>
    </source>
</evidence>
<dbReference type="SMART" id="SM00220">
    <property type="entry name" value="S_TKc"/>
    <property type="match status" value="1"/>
</dbReference>
<dbReference type="PROSITE" id="PS50011">
    <property type="entry name" value="PROTEIN_KINASE_DOM"/>
    <property type="match status" value="1"/>
</dbReference>
<dbReference type="GO" id="GO:0004674">
    <property type="term" value="F:protein serine/threonine kinase activity"/>
    <property type="evidence" value="ECO:0007669"/>
    <property type="project" value="UniProtKB-KW"/>
</dbReference>
<evidence type="ECO:0000256" key="6">
    <source>
        <dbReference type="ARBA" id="ARBA00022840"/>
    </source>
</evidence>
<dbReference type="OrthoDB" id="6513151at2759"/>
<proteinExistence type="inferred from homology"/>
<evidence type="ECO:0000313" key="14">
    <source>
        <dbReference type="Proteomes" id="UP000094336"/>
    </source>
</evidence>
<accession>A0A1E3QPQ0</accession>
<evidence type="ECO:0000256" key="1">
    <source>
        <dbReference type="ARBA" id="ARBA00012513"/>
    </source>
</evidence>
<keyword evidence="6 9" id="KW-0067">ATP-binding</keyword>
<dbReference type="STRING" id="984486.A0A1E3QPQ0"/>
<dbReference type="InterPro" id="IPR000719">
    <property type="entry name" value="Prot_kinase_dom"/>
</dbReference>
<evidence type="ECO:0000256" key="8">
    <source>
        <dbReference type="ARBA" id="ARBA00048679"/>
    </source>
</evidence>
<sequence>MHDNRKSRHHAKERPKLSSSHSPEGIKTSSLLYKKYGGTQGKLLGTGAGGSVTLLQNGQTGNMYAIKQFKTKSTTESMDNYLGKFKKEYKISLRLTNHQNIIKTLDLLTESSPPKHNNPIGSPTQQIYTSTVYLVMEYCPYDFFNLVMSGLLTIPEINCYMKQLINGVNYMHDQGIAHRDLKLDNCVVDKNGILKLIDFGSATVFRDPAFPEIVLPAEGIVGSDPYLAPEVFYRGHSHLDITIFSSHGIATNGYDPRLVDIWSLGIIYCCMVLRRFPWKIPKVSDPSYKSFQTLPESTGGLPPMKGATFVIESTPVSPTLLRLLPRESRHLISRMLEIDPKKRILVDEIVGKDLFYLSIHECRDVYTQNPEDLTLVDPEDHWRFVKADDHDHHLITNEEFDKIQEEKRKAKALKI</sequence>
<dbReference type="InterPro" id="IPR008271">
    <property type="entry name" value="Ser/Thr_kinase_AS"/>
</dbReference>
<dbReference type="GO" id="GO:0005524">
    <property type="term" value="F:ATP binding"/>
    <property type="evidence" value="ECO:0007669"/>
    <property type="project" value="UniProtKB-UniRule"/>
</dbReference>
<keyword evidence="14" id="KW-1185">Reference proteome</keyword>
<dbReference type="Gene3D" id="1.10.510.10">
    <property type="entry name" value="Transferase(Phosphotransferase) domain 1"/>
    <property type="match status" value="1"/>
</dbReference>